<dbReference type="AlphaFoldDB" id="A0A1G9JMG9"/>
<name>A0A1G9JMG9_9FLAO</name>
<evidence type="ECO:0000259" key="1">
    <source>
        <dbReference type="Pfam" id="PF13568"/>
    </source>
</evidence>
<evidence type="ECO:0000313" key="2">
    <source>
        <dbReference type="EMBL" id="SDL38780.1"/>
    </source>
</evidence>
<dbReference type="RefSeq" id="WP_089885156.1">
    <property type="nucleotide sequence ID" value="NZ_FNGV01000001.1"/>
</dbReference>
<sequence>MNLKFNSRTGSTQIAVRCLLVVLFVVVGQFVQAQVNESTIRSEVSIYVNGPFSKLSYGNANIKTSINDGIGFGVNYGLYFTDYITLRSGIEYQYFKGNATFTQMQGNYDAIDPDGERFEFRYNLLDYQEKQNVSYVQVPLLIQYESRGQKTTHFYIAGGIKLGFNVSADYQAEADNLLTSGYYAQYDALLDAPRFIGFGNFGNYKTSKEDLKLRTNYIASFETGIKINSKKKNAIYIGLFIDYGLKNLIDEQMGANTIQYQPSNPSAFSSNSVITSTQSGATNYLNELRTLSFGYKIRYGFSL</sequence>
<feature type="domain" description="Outer membrane protein beta-barrel" evidence="1">
    <location>
        <begin position="32"/>
        <end position="248"/>
    </location>
</feature>
<proteinExistence type="predicted"/>
<dbReference type="Proteomes" id="UP000199440">
    <property type="component" value="Unassembled WGS sequence"/>
</dbReference>
<evidence type="ECO:0000313" key="3">
    <source>
        <dbReference type="Proteomes" id="UP000199440"/>
    </source>
</evidence>
<dbReference type="InterPro" id="IPR025665">
    <property type="entry name" value="Beta-barrel_OMP_2"/>
</dbReference>
<accession>A0A1G9JMG9</accession>
<protein>
    <submittedName>
        <fullName evidence="2">Outer membrane protein beta-barrel domain-containing protein</fullName>
    </submittedName>
</protein>
<dbReference type="Pfam" id="PF13568">
    <property type="entry name" value="OMP_b-brl_2"/>
    <property type="match status" value="1"/>
</dbReference>
<reference evidence="2 3" key="1">
    <citation type="submission" date="2016-10" db="EMBL/GenBank/DDBJ databases">
        <authorList>
            <person name="de Groot N.N."/>
        </authorList>
    </citation>
    <scope>NUCLEOTIDE SEQUENCE [LARGE SCALE GENOMIC DNA]</scope>
    <source>
        <strain evidence="2 3">DSM 19886</strain>
    </source>
</reference>
<dbReference type="EMBL" id="FNGV01000001">
    <property type="protein sequence ID" value="SDL38780.1"/>
    <property type="molecule type" value="Genomic_DNA"/>
</dbReference>
<gene>
    <name evidence="2" type="ORF">SAMN04488514_101627</name>
</gene>
<keyword evidence="3" id="KW-1185">Reference proteome</keyword>
<dbReference type="OrthoDB" id="997094at2"/>
<organism evidence="2 3">
    <name type="scientific">Kriegella aquimaris</name>
    <dbReference type="NCBI Taxonomy" id="192904"/>
    <lineage>
        <taxon>Bacteria</taxon>
        <taxon>Pseudomonadati</taxon>
        <taxon>Bacteroidota</taxon>
        <taxon>Flavobacteriia</taxon>
        <taxon>Flavobacteriales</taxon>
        <taxon>Flavobacteriaceae</taxon>
        <taxon>Kriegella</taxon>
    </lineage>
</organism>
<dbReference type="STRING" id="192904.SAMN04488514_101627"/>